<protein>
    <recommendedName>
        <fullName evidence="3">PH domain-containing protein</fullName>
    </recommendedName>
</protein>
<dbReference type="EMBL" id="JAWLNX010000004">
    <property type="protein sequence ID" value="MEB3367382.1"/>
    <property type="molecule type" value="Genomic_DNA"/>
</dbReference>
<organism evidence="1 2">
    <name type="scientific">Saccharopolyspora mangrovi</name>
    <dbReference type="NCBI Taxonomy" id="3082379"/>
    <lineage>
        <taxon>Bacteria</taxon>
        <taxon>Bacillati</taxon>
        <taxon>Actinomycetota</taxon>
        <taxon>Actinomycetes</taxon>
        <taxon>Pseudonocardiales</taxon>
        <taxon>Pseudonocardiaceae</taxon>
        <taxon>Saccharopolyspora</taxon>
    </lineage>
</organism>
<reference evidence="1 2" key="1">
    <citation type="submission" date="2023-10" db="EMBL/GenBank/DDBJ databases">
        <title>Saccharopolyspora sp. nov., isolated from mangrove soil.</title>
        <authorList>
            <person name="Lu Y."/>
            <person name="Liu W."/>
        </authorList>
    </citation>
    <scope>NUCLEOTIDE SEQUENCE [LARGE SCALE GENOMIC DNA]</scope>
    <source>
        <strain evidence="1 2">S2-29</strain>
    </source>
</reference>
<gene>
    <name evidence="1" type="ORF">R4I43_08180</name>
</gene>
<evidence type="ECO:0008006" key="3">
    <source>
        <dbReference type="Google" id="ProtNLM"/>
    </source>
</evidence>
<keyword evidence="2" id="KW-1185">Reference proteome</keyword>
<evidence type="ECO:0000313" key="2">
    <source>
        <dbReference type="Proteomes" id="UP001327093"/>
    </source>
</evidence>
<comment type="caution">
    <text evidence="1">The sequence shown here is derived from an EMBL/GenBank/DDBJ whole genome shotgun (WGS) entry which is preliminary data.</text>
</comment>
<accession>A0ABU6A7E6</accession>
<evidence type="ECO:0000313" key="1">
    <source>
        <dbReference type="EMBL" id="MEB3367382.1"/>
    </source>
</evidence>
<dbReference type="RefSeq" id="WP_324264933.1">
    <property type="nucleotide sequence ID" value="NZ_JAWLNX010000004.1"/>
</dbReference>
<proteinExistence type="predicted"/>
<sequence length="115" mass="12926">MDQEVKERWISALESGQYEPGFGALRKVVDGRETHCCLGVLADLLDPEGWGNRGSYGQIFHRCDNSMWIDDALAESIELDRSDQEYLASLNDGVGEPPGRTPGYDRVIPYIKEHL</sequence>
<name>A0ABU6A7E6_9PSEU</name>
<dbReference type="Proteomes" id="UP001327093">
    <property type="component" value="Unassembled WGS sequence"/>
</dbReference>